<evidence type="ECO:0000259" key="8">
    <source>
        <dbReference type="PROSITE" id="PS51786"/>
    </source>
</evidence>
<gene>
    <name evidence="9" type="primary">MCYN0354_7</name>
    <name evidence="10" type="synonym">lon</name>
    <name evidence="9" type="ORF">NCTC10142_00712</name>
    <name evidence="10" type="ORF">RRG46_03150</name>
</gene>
<dbReference type="Proteomes" id="UP000289506">
    <property type="component" value="Plasmid 13"/>
</dbReference>
<dbReference type="InterPro" id="IPR027065">
    <property type="entry name" value="Lon_Prtase"/>
</dbReference>
<evidence type="ECO:0000256" key="3">
    <source>
        <dbReference type="ARBA" id="ARBA00022801"/>
    </source>
</evidence>
<dbReference type="Pfam" id="PF22667">
    <property type="entry name" value="Lon_lid"/>
    <property type="match status" value="1"/>
</dbReference>
<dbReference type="GO" id="GO:0004252">
    <property type="term" value="F:serine-type endopeptidase activity"/>
    <property type="evidence" value="ECO:0007669"/>
    <property type="project" value="UniProtKB-UniRule"/>
</dbReference>
<evidence type="ECO:0000313" key="12">
    <source>
        <dbReference type="Proteomes" id="UP001327314"/>
    </source>
</evidence>
<dbReference type="CDD" id="cd19500">
    <property type="entry name" value="RecA-like_Lon"/>
    <property type="match status" value="1"/>
</dbReference>
<feature type="domain" description="Lon proteolytic" evidence="8">
    <location>
        <begin position="695"/>
        <end position="876"/>
    </location>
</feature>
<dbReference type="SUPFAM" id="SSF54211">
    <property type="entry name" value="Ribosomal protein S5 domain 2-like"/>
    <property type="match status" value="1"/>
</dbReference>
<dbReference type="InterPro" id="IPR003593">
    <property type="entry name" value="AAA+_ATPase"/>
</dbReference>
<feature type="active site" evidence="7">
    <location>
        <position position="825"/>
    </location>
</feature>
<keyword evidence="2" id="KW-0547">Nucleotide-binding</keyword>
<dbReference type="InterPro" id="IPR014721">
    <property type="entry name" value="Ribsml_uS5_D2-typ_fold_subgr"/>
</dbReference>
<name>A0A449AIV6_9BACT</name>
<proteinExistence type="inferred from homology"/>
<dbReference type="Gene3D" id="1.10.8.60">
    <property type="match status" value="1"/>
</dbReference>
<sequence>MVNEKENKLILNTVVLKTKDLVFPGSIVEKEFLNQDDYFGFVNAKVGDSFAILFQEKGDGVNPYGVFCSFIKLVNNKTTSKKPKYSIIFKVKSFYEAEELGLVLFDDKKSNDGVYEELLPQMKISELMEKYGYGKIGFGTQGTRNYVDPFDAIFNIEHQESIGKMVELFNNLSKPIENDSKESATFEGLVFTNKPYSKENVTIKWIYDLVNKYSEFNSENNKIYKDKEIFFTLISYIKWDFINKRSLFDEFNLDSITDLLGKISELIGLSVEISQKVQNNMNTKLSLQQKEFILREKVKVLQEELSNINVPINDDDYSKDLKDSVRSQIYPDSVKTIIAEETKRSSEMMPVSPEASISKTFVSTLKKLPWRKTQKEFLDINFARKTLDKYHYGLDKVKERIIEYIAVIINQKLNAKNTEKKLELDKENEVDLSLFKEGIQSKETFNNVPIICLVGPPGTGKTSLSKTVAEALKRKFIKISLGGVHDESEIRGHRRTYVGAMPGKIIKGILKAEVSNPVVLLDEIDKMASTNKGDPASAMLEVLDPEQNTKFQDHYLEHEYDLSKAIFIATANYYENIPHALIDRVEVIELSSYTLTEKINIARKHLLPKVIEQVGLKENFFKIDDKTIEYIIKHYTNEAGVRGLKRILDKIARKFTLRLLETKDSQKPDSFTIKIEDLDDLIGVIIYKRETELEEEKPGTVNGLAYTSYGGSTLQIEVNIYPGKEEIKITGSLKDVMRESAQISLSYVRSNAEKFGIKDFDFDKNTIHIHVPEGAVPKDGPSAGVTFTTALISALKKTSVPSNYGMTGEITLRGKVLEIGGLKEKSFAASQKNINYVFIPEANVKNLKDIPNEIKKTITYIPVKNYEEIYDIIFNKKKPFKEIKS</sequence>
<dbReference type="Gene3D" id="3.40.50.300">
    <property type="entry name" value="P-loop containing nucleotide triphosphate hydrolases"/>
    <property type="match status" value="1"/>
</dbReference>
<dbReference type="GO" id="GO:0005524">
    <property type="term" value="F:ATP binding"/>
    <property type="evidence" value="ECO:0007669"/>
    <property type="project" value="UniProtKB-KW"/>
</dbReference>
<comment type="similarity">
    <text evidence="7">Belongs to the peptidase S16 family.</text>
</comment>
<evidence type="ECO:0000256" key="4">
    <source>
        <dbReference type="ARBA" id="ARBA00022825"/>
    </source>
</evidence>
<geneLocation type="plasmid" evidence="9 11">
    <name>13</name>
</geneLocation>
<dbReference type="Proteomes" id="UP001327314">
    <property type="component" value="Chromosome"/>
</dbReference>
<dbReference type="EC" id="3.4.21.53" evidence="7"/>
<dbReference type="AlphaFoldDB" id="A0A449AIV6"/>
<dbReference type="Pfam" id="PF00004">
    <property type="entry name" value="AAA"/>
    <property type="match status" value="1"/>
</dbReference>
<dbReference type="NCBIfam" id="TIGR00763">
    <property type="entry name" value="lon"/>
    <property type="match status" value="1"/>
</dbReference>
<accession>A0A449AIV6</accession>
<dbReference type="EMBL" id="CP141046">
    <property type="protein sequence ID" value="WQQ19821.1"/>
    <property type="molecule type" value="Genomic_DNA"/>
</dbReference>
<dbReference type="GO" id="GO:0006508">
    <property type="term" value="P:proteolysis"/>
    <property type="evidence" value="ECO:0007669"/>
    <property type="project" value="UniProtKB-KW"/>
</dbReference>
<evidence type="ECO:0000256" key="7">
    <source>
        <dbReference type="PROSITE-ProRule" id="PRU01122"/>
    </source>
</evidence>
<evidence type="ECO:0000256" key="2">
    <source>
        <dbReference type="ARBA" id="ARBA00022741"/>
    </source>
</evidence>
<dbReference type="SUPFAM" id="SSF52540">
    <property type="entry name" value="P-loop containing nucleoside triphosphate hydrolases"/>
    <property type="match status" value="1"/>
</dbReference>
<organism evidence="9 11">
    <name type="scientific">Mycoplasmopsis cynos</name>
    <dbReference type="NCBI Taxonomy" id="171284"/>
    <lineage>
        <taxon>Bacteria</taxon>
        <taxon>Bacillati</taxon>
        <taxon>Mycoplasmatota</taxon>
        <taxon>Mycoplasmoidales</taxon>
        <taxon>Metamycoplasmataceae</taxon>
        <taxon>Mycoplasmopsis</taxon>
    </lineage>
</organism>
<dbReference type="InterPro" id="IPR020568">
    <property type="entry name" value="Ribosomal_Su5_D2-typ_SF"/>
</dbReference>
<keyword evidence="9" id="KW-0614">Plasmid</keyword>
<dbReference type="GO" id="GO:0004176">
    <property type="term" value="F:ATP-dependent peptidase activity"/>
    <property type="evidence" value="ECO:0007669"/>
    <property type="project" value="UniProtKB-UniRule"/>
</dbReference>
<reference evidence="10 12" key="2">
    <citation type="submission" date="2023-12" db="EMBL/GenBank/DDBJ databases">
        <title>Hybrid Genome Assemblies of Mycoplasma cynos and Mycoplasma felis isolated from Dogs and Cats with Infectious Respiratory Disease.</title>
        <authorList>
            <person name="Framst I."/>
            <person name="Cai H."/>
            <person name="Ramesh P."/>
            <person name="Maboni G."/>
        </authorList>
    </citation>
    <scope>NUCLEOTIDE SEQUENCE [LARGE SCALE GENOMIC DNA]</scope>
    <source>
        <strain evidence="10 12">30510</strain>
    </source>
</reference>
<keyword evidence="1 7" id="KW-0645">Protease</keyword>
<dbReference type="InterPro" id="IPR027417">
    <property type="entry name" value="P-loop_NTPase"/>
</dbReference>
<dbReference type="PRINTS" id="PR00830">
    <property type="entry name" value="ENDOLAPTASE"/>
</dbReference>
<dbReference type="EMBL" id="LR214986">
    <property type="protein sequence ID" value="VEU64945.1"/>
    <property type="molecule type" value="Genomic_DNA"/>
</dbReference>
<dbReference type="InterPro" id="IPR003959">
    <property type="entry name" value="ATPase_AAA_core"/>
</dbReference>
<comment type="catalytic activity">
    <reaction evidence="7">
        <text>Hydrolysis of proteins in presence of ATP.</text>
        <dbReference type="EC" id="3.4.21.53"/>
    </reaction>
</comment>
<dbReference type="Gene3D" id="3.30.230.10">
    <property type="match status" value="1"/>
</dbReference>
<evidence type="ECO:0000313" key="10">
    <source>
        <dbReference type="EMBL" id="WQQ19821.1"/>
    </source>
</evidence>
<dbReference type="PROSITE" id="PS51786">
    <property type="entry name" value="LON_PROTEOLYTIC"/>
    <property type="match status" value="1"/>
</dbReference>
<dbReference type="PANTHER" id="PTHR10046">
    <property type="entry name" value="ATP DEPENDENT LON PROTEASE FAMILY MEMBER"/>
    <property type="match status" value="1"/>
</dbReference>
<dbReference type="InterPro" id="IPR004815">
    <property type="entry name" value="Lon_bac/euk-typ"/>
</dbReference>
<dbReference type="Gene3D" id="1.20.58.1480">
    <property type="match status" value="1"/>
</dbReference>
<feature type="active site" evidence="7">
    <location>
        <position position="782"/>
    </location>
</feature>
<reference evidence="9 11" key="1">
    <citation type="submission" date="2019-01" db="EMBL/GenBank/DDBJ databases">
        <authorList>
            <consortium name="Pathogen Informatics"/>
        </authorList>
    </citation>
    <scope>NUCLEOTIDE SEQUENCE [LARGE SCALE GENOMIC DNA]</scope>
    <source>
        <strain evidence="9 11">NCTC10142</strain>
        <plasmid evidence="11">13</plasmid>
    </source>
</reference>
<keyword evidence="4 7" id="KW-0720">Serine protease</keyword>
<evidence type="ECO:0000256" key="1">
    <source>
        <dbReference type="ARBA" id="ARBA00022670"/>
    </source>
</evidence>
<keyword evidence="3 7" id="KW-0378">Hydrolase</keyword>
<dbReference type="GO" id="GO:0016887">
    <property type="term" value="F:ATP hydrolysis activity"/>
    <property type="evidence" value="ECO:0007669"/>
    <property type="project" value="InterPro"/>
</dbReference>
<dbReference type="InterPro" id="IPR008269">
    <property type="entry name" value="Lon_proteolytic"/>
</dbReference>
<dbReference type="SMART" id="SM00382">
    <property type="entry name" value="AAA"/>
    <property type="match status" value="1"/>
</dbReference>
<dbReference type="Pfam" id="PF05362">
    <property type="entry name" value="Lon_C"/>
    <property type="match status" value="1"/>
</dbReference>
<evidence type="ECO:0000313" key="9">
    <source>
        <dbReference type="EMBL" id="VEU64945.1"/>
    </source>
</evidence>
<keyword evidence="6" id="KW-0346">Stress response</keyword>
<dbReference type="RefSeq" id="WP_129720811.1">
    <property type="nucleotide sequence ID" value="NZ_CP103991.1"/>
</dbReference>
<keyword evidence="5" id="KW-0067">ATP-binding</keyword>
<dbReference type="InterPro" id="IPR054594">
    <property type="entry name" value="Lon_lid"/>
</dbReference>
<protein>
    <recommendedName>
        <fullName evidence="7">endopeptidase La</fullName>
        <ecNumber evidence="7">3.4.21.53</ecNumber>
    </recommendedName>
</protein>
<evidence type="ECO:0000256" key="5">
    <source>
        <dbReference type="ARBA" id="ARBA00022840"/>
    </source>
</evidence>
<evidence type="ECO:0000256" key="6">
    <source>
        <dbReference type="ARBA" id="ARBA00023016"/>
    </source>
</evidence>
<evidence type="ECO:0000313" key="11">
    <source>
        <dbReference type="Proteomes" id="UP000289506"/>
    </source>
</evidence>
<dbReference type="GO" id="GO:0030163">
    <property type="term" value="P:protein catabolic process"/>
    <property type="evidence" value="ECO:0007669"/>
    <property type="project" value="InterPro"/>
</dbReference>